<feature type="region of interest" description="Disordered" evidence="8">
    <location>
        <begin position="638"/>
        <end position="698"/>
    </location>
</feature>
<feature type="compositionally biased region" description="Basic residues" evidence="8">
    <location>
        <begin position="674"/>
        <end position="683"/>
    </location>
</feature>
<keyword evidence="6" id="KW-0539">Nucleus</keyword>
<dbReference type="InterPro" id="IPR012337">
    <property type="entry name" value="RNaseH-like_sf"/>
</dbReference>
<dbReference type="SUPFAM" id="SSF53098">
    <property type="entry name" value="Ribonuclease H-like"/>
    <property type="match status" value="1"/>
</dbReference>
<feature type="region of interest" description="Disordered" evidence="8">
    <location>
        <begin position="1076"/>
        <end position="1098"/>
    </location>
</feature>
<evidence type="ECO:0000256" key="7">
    <source>
        <dbReference type="SAM" id="Coils"/>
    </source>
</evidence>
<accession>A0ABD2JLP2</accession>
<evidence type="ECO:0000259" key="9">
    <source>
        <dbReference type="SMART" id="SM00479"/>
    </source>
</evidence>
<feature type="compositionally biased region" description="Low complexity" evidence="8">
    <location>
        <begin position="824"/>
        <end position="865"/>
    </location>
</feature>
<dbReference type="InterPro" id="IPR034922">
    <property type="entry name" value="REX1-like_exo"/>
</dbReference>
<feature type="compositionally biased region" description="Basic and acidic residues" evidence="8">
    <location>
        <begin position="447"/>
        <end position="486"/>
    </location>
</feature>
<reference evidence="10 11" key="1">
    <citation type="submission" date="2024-10" db="EMBL/GenBank/DDBJ databases">
        <authorList>
            <person name="Kim D."/>
        </authorList>
    </citation>
    <scope>NUCLEOTIDE SEQUENCE [LARGE SCALE GENOMIC DNA]</scope>
    <source>
        <strain evidence="10">Taebaek</strain>
    </source>
</reference>
<feature type="compositionally biased region" description="Basic and acidic residues" evidence="8">
    <location>
        <begin position="252"/>
        <end position="297"/>
    </location>
</feature>
<dbReference type="SMART" id="SM00479">
    <property type="entry name" value="EXOIII"/>
    <property type="match status" value="1"/>
</dbReference>
<gene>
    <name evidence="10" type="ORF">niasHS_005099</name>
</gene>
<name>A0ABD2JLP2_HETSC</name>
<dbReference type="InterPro" id="IPR013520">
    <property type="entry name" value="Ribonucl_H"/>
</dbReference>
<dbReference type="GO" id="GO:0005634">
    <property type="term" value="C:nucleus"/>
    <property type="evidence" value="ECO:0007669"/>
    <property type="project" value="UniProtKB-SubCell"/>
</dbReference>
<dbReference type="CDD" id="cd06145">
    <property type="entry name" value="REX1_like"/>
    <property type="match status" value="1"/>
</dbReference>
<evidence type="ECO:0000256" key="3">
    <source>
        <dbReference type="ARBA" id="ARBA00022722"/>
    </source>
</evidence>
<evidence type="ECO:0000256" key="2">
    <source>
        <dbReference type="ARBA" id="ARBA00006357"/>
    </source>
</evidence>
<evidence type="ECO:0000256" key="8">
    <source>
        <dbReference type="SAM" id="MobiDB-lite"/>
    </source>
</evidence>
<dbReference type="InterPro" id="IPR047021">
    <property type="entry name" value="REXO1/3/4-like"/>
</dbReference>
<comment type="subcellular location">
    <subcellularLocation>
        <location evidence="1">Nucleus</location>
    </subcellularLocation>
</comment>
<keyword evidence="7" id="KW-0175">Coiled coil</keyword>
<evidence type="ECO:0000256" key="5">
    <source>
        <dbReference type="ARBA" id="ARBA00022839"/>
    </source>
</evidence>
<dbReference type="InterPro" id="IPR036397">
    <property type="entry name" value="RNaseH_sf"/>
</dbReference>
<dbReference type="PANTHER" id="PTHR12801">
    <property type="entry name" value="RNA EXONUCLEASE REXO1 / RECO3 FAMILY MEMBER-RELATED"/>
    <property type="match status" value="1"/>
</dbReference>
<keyword evidence="5" id="KW-0269">Exonuclease</keyword>
<feature type="compositionally biased region" description="Basic and acidic residues" evidence="8">
    <location>
        <begin position="684"/>
        <end position="698"/>
    </location>
</feature>
<evidence type="ECO:0000256" key="4">
    <source>
        <dbReference type="ARBA" id="ARBA00022801"/>
    </source>
</evidence>
<evidence type="ECO:0000256" key="1">
    <source>
        <dbReference type="ARBA" id="ARBA00004123"/>
    </source>
</evidence>
<dbReference type="GO" id="GO:0010629">
    <property type="term" value="P:negative regulation of gene expression"/>
    <property type="evidence" value="ECO:0007669"/>
    <property type="project" value="UniProtKB-ARBA"/>
</dbReference>
<feature type="compositionally biased region" description="Basic residues" evidence="8">
    <location>
        <begin position="223"/>
        <end position="233"/>
    </location>
</feature>
<feature type="compositionally biased region" description="Low complexity" evidence="8">
    <location>
        <begin position="878"/>
        <end position="897"/>
    </location>
</feature>
<feature type="region of interest" description="Disordered" evidence="8">
    <location>
        <begin position="721"/>
        <end position="898"/>
    </location>
</feature>
<evidence type="ECO:0000256" key="6">
    <source>
        <dbReference type="ARBA" id="ARBA00023242"/>
    </source>
</evidence>
<keyword evidence="3" id="KW-0540">Nuclease</keyword>
<keyword evidence="4" id="KW-0378">Hydrolase</keyword>
<dbReference type="PANTHER" id="PTHR12801:SF115">
    <property type="entry name" value="FI18136P1-RELATED"/>
    <property type="match status" value="1"/>
</dbReference>
<comment type="caution">
    <text evidence="10">The sequence shown here is derived from an EMBL/GenBank/DDBJ whole genome shotgun (WGS) entry which is preliminary data.</text>
</comment>
<evidence type="ECO:0000313" key="11">
    <source>
        <dbReference type="Proteomes" id="UP001620645"/>
    </source>
</evidence>
<comment type="similarity">
    <text evidence="2">Belongs to the REXO1/REXO3 family.</text>
</comment>
<dbReference type="GO" id="GO:0004527">
    <property type="term" value="F:exonuclease activity"/>
    <property type="evidence" value="ECO:0007669"/>
    <property type="project" value="UniProtKB-KW"/>
</dbReference>
<feature type="domain" description="Exonuclease" evidence="9">
    <location>
        <begin position="1219"/>
        <end position="1378"/>
    </location>
</feature>
<feature type="compositionally biased region" description="Acidic residues" evidence="8">
    <location>
        <begin position="1083"/>
        <end position="1094"/>
    </location>
</feature>
<dbReference type="EMBL" id="JBICCN010000125">
    <property type="protein sequence ID" value="KAL3091544.1"/>
    <property type="molecule type" value="Genomic_DNA"/>
</dbReference>
<feature type="coiled-coil region" evidence="7">
    <location>
        <begin position="355"/>
        <end position="382"/>
    </location>
</feature>
<sequence length="1380" mass="153044">MFRSPSEPSPFSSTRCPYDTQARCGRPYCPFAHRAETVDVVEDTANDVLVLDSDHLSDGGRSSVGTEIRQENPTEHFSGCYMGYVSTTNPTTTTNDVHHPPMFPTSAAAIPQPPQMQQQQHQQNGQQHLFFPNFPPMHQHHQPTSALPQFGPSSTAVPAHYVQSCPFVPTYPAYPPQQQYSEPIMYSHPPVPLATVSTTMAPSFPSAAAAAVQPQTVAPSAVKQHRSSHKRPKTAAGPGGLPAYIPTPIAQLEKEQRERERRREERRVRKEDGQPKKGKEHETEKQSDDGKAARQREQMGQQNDRGRRESVGEGENAHSGGGAATSSRETEKEREAPTSAADNAAGGGLNIDRIMNDQKQLLDEMSDDRERQIREILRVEAEHERRVHMAKQKTASKKFILSNKMTAGGGGPAKSSSKLTKMKKTIDKKKAAATLKKKKLLTTKNGAEGEKKEKHNTVIKELVDEKRKHQKQKEEKEQMEKKKKEKEEEEERNKKKKQKQTAVNNCVKQVAELDKEIAKIQSELQRSSNKMANLHTGKMSTPAKKASATNSIPTVLQNTVAHKTGEQKMKKIPVWRKDSEQLSRPCTFLEDTRFYLATQRHPIPAALRRDGTAAKSVDSIVNDLFGDDIEEGTNLAGKAKLKKQRSASTAAAAANEMPPVDNPKKLLHLATKREKQRHKSPKRRNAEHDHDVGGADFDDLQRERQAMIDSIIEDENLENDHHHHHQPMHQAKGNDGTAKGGEAKRKSPPPPPQKAHSKKRRLSRSPSIVTLRSSSASSSVSVVPETPQASPSRDNYVPARDNYVPSRVPMHHPSQRPTAPKPFTAKSSSNSSSSVAVTTASRPSVSSSTFVVAAAATSASGSATHHQQHQPQKKQHQETQQHNANTAAKTKPATVAKGTVRKAHVPKFQSANPSTSTAKLLVPLEPLNRKVPLQLRQRHLTTIYAEYAKICGDDPSRAIEGAQNEEKSVLDRCNGKMGYLAAIPMLIKRLRDAAADGHSHDEGETRRRDSVSHTSVLLGRHAKTVTCGLHRAERSSLTAQHTNFTEADFYNALQDGYLLTDQQMWDNGYPRWAETSAAGDKAMEEEGQGLDTDDPNAGKRRVEIRQSELDAGKSRIPFVDDSVLSRVCDRCGKEYRLTKEGDYAAGASSDQCIFHWGRAWKKRVSGTVESRYNCCDQPLTVQGCDVAPHHITQTQRLSTLRCYAETPRPFGVGDPRSKKVYALDCEMVYTVWGPEVARLSVVDITGDLILDVIIRPEHRIVDCNTKFSGLKPEQVMAGECDLNEAHQRFFELVNTETILLGHSLESDLRAMHLVHRRVVDTSVVFPHRMGPPYKRALKTLAAELTQMIIQDDESGHDSKEDALACMRIMLRKCRGGAGAP</sequence>
<keyword evidence="11" id="KW-1185">Reference proteome</keyword>
<evidence type="ECO:0000313" key="10">
    <source>
        <dbReference type="EMBL" id="KAL3091544.1"/>
    </source>
</evidence>
<dbReference type="Proteomes" id="UP001620645">
    <property type="component" value="Unassembled WGS sequence"/>
</dbReference>
<feature type="region of interest" description="Disordered" evidence="8">
    <location>
        <begin position="387"/>
        <end position="504"/>
    </location>
</feature>
<proteinExistence type="inferred from homology"/>
<dbReference type="FunFam" id="3.30.420.10:FF:000031">
    <property type="entry name" value="RNA exonuclease 1"/>
    <property type="match status" value="1"/>
</dbReference>
<organism evidence="10 11">
    <name type="scientific">Heterodera schachtii</name>
    <name type="common">Sugarbeet cyst nematode worm</name>
    <name type="synonym">Tylenchus schachtii</name>
    <dbReference type="NCBI Taxonomy" id="97005"/>
    <lineage>
        <taxon>Eukaryota</taxon>
        <taxon>Metazoa</taxon>
        <taxon>Ecdysozoa</taxon>
        <taxon>Nematoda</taxon>
        <taxon>Chromadorea</taxon>
        <taxon>Rhabditida</taxon>
        <taxon>Tylenchina</taxon>
        <taxon>Tylenchomorpha</taxon>
        <taxon>Tylenchoidea</taxon>
        <taxon>Heteroderidae</taxon>
        <taxon>Heteroderinae</taxon>
        <taxon>Heterodera</taxon>
    </lineage>
</organism>
<feature type="region of interest" description="Disordered" evidence="8">
    <location>
        <begin position="215"/>
        <end position="352"/>
    </location>
</feature>
<dbReference type="Pfam" id="PF15870">
    <property type="entry name" value="EloA-BP1"/>
    <property type="match status" value="1"/>
</dbReference>
<dbReference type="Gene3D" id="3.30.420.10">
    <property type="entry name" value="Ribonuclease H-like superfamily/Ribonuclease H"/>
    <property type="match status" value="1"/>
</dbReference>
<protein>
    <recommendedName>
        <fullName evidence="9">Exonuclease domain-containing protein</fullName>
    </recommendedName>
</protein>
<feature type="compositionally biased region" description="Low complexity" evidence="8">
    <location>
        <begin position="773"/>
        <end position="783"/>
    </location>
</feature>
<dbReference type="InterPro" id="IPR031736">
    <property type="entry name" value="REXO1-like_dom"/>
</dbReference>